<evidence type="ECO:0000256" key="6">
    <source>
        <dbReference type="SAM" id="Coils"/>
    </source>
</evidence>
<keyword evidence="6" id="KW-0175">Coiled coil</keyword>
<keyword evidence="7" id="KW-0472">Membrane</keyword>
<keyword evidence="9" id="KW-1185">Reference proteome</keyword>
<evidence type="ECO:0000256" key="7">
    <source>
        <dbReference type="SAM" id="Phobius"/>
    </source>
</evidence>
<evidence type="ECO:0000256" key="2">
    <source>
        <dbReference type="ARBA" id="ARBA00012438"/>
    </source>
</evidence>
<feature type="coiled-coil region" evidence="6">
    <location>
        <begin position="156"/>
        <end position="193"/>
    </location>
</feature>
<feature type="transmembrane region" description="Helical" evidence="7">
    <location>
        <begin position="30"/>
        <end position="54"/>
    </location>
</feature>
<sequence length="403" mass="43386">MPTPRSTPVDDESATALTRRLRDLRSDRVGLLRASAIVATGYAVGAALQSTYIYSQVMEDWASVSLWSRLGANAAAVVGLVVVLAAVQAHRATRVWQMALALGFAALGSTVLRVAAQQLFGVYDDPTAEVVETELLSGLIIAVISGAIGMWGLVARRRLRARVRAAEREAIQVENAVRALEQEEIRVRREVAEGLHGTLQNKLVLVEARLAQVVEHAGAGRLDEGDLEDLRWVSAELERARAADVREMSRLLYPDRLELGLVPAVRALLGRLPASIATRLDVTDAVRSYDDPANPRLTIPERLLAVRVVEEGVTNSLKHGPATSIVTRVDVADGVLLVEVENDGETYDEHTAGRPSGTARMRQRLAFVGGTVTLEPGATRGARLVARIPLGRSGAEPGSPVRP</sequence>
<evidence type="ECO:0000256" key="4">
    <source>
        <dbReference type="ARBA" id="ARBA00022777"/>
    </source>
</evidence>
<keyword evidence="7" id="KW-0812">Transmembrane</keyword>
<protein>
    <recommendedName>
        <fullName evidence="2">histidine kinase</fullName>
        <ecNumber evidence="2">2.7.13.3</ecNumber>
    </recommendedName>
</protein>
<evidence type="ECO:0000256" key="5">
    <source>
        <dbReference type="ARBA" id="ARBA00023012"/>
    </source>
</evidence>
<reference evidence="8 9" key="1">
    <citation type="submission" date="2019-01" db="EMBL/GenBank/DDBJ databases">
        <title>Draft genome sequence of Cellulomonas takizawaensis strain TKZ-21.</title>
        <authorList>
            <person name="Yamamura H."/>
            <person name="Hayashi T."/>
            <person name="Hamada M."/>
            <person name="Serisawa Y."/>
            <person name="Matsuyama K."/>
            <person name="Nakagawa Y."/>
            <person name="Otoguro M."/>
            <person name="Yanagida F."/>
            <person name="Hayakawa M."/>
        </authorList>
    </citation>
    <scope>NUCLEOTIDE SEQUENCE [LARGE SCALE GENOMIC DNA]</scope>
    <source>
        <strain evidence="8 9">NBRC12680</strain>
    </source>
</reference>
<dbReference type="PANTHER" id="PTHR24421">
    <property type="entry name" value="NITRATE/NITRITE SENSOR PROTEIN NARX-RELATED"/>
    <property type="match status" value="1"/>
</dbReference>
<dbReference type="GO" id="GO:0000160">
    <property type="term" value="P:phosphorelay signal transduction system"/>
    <property type="evidence" value="ECO:0007669"/>
    <property type="project" value="UniProtKB-KW"/>
</dbReference>
<keyword evidence="4" id="KW-0418">Kinase</keyword>
<dbReference type="InterPro" id="IPR036890">
    <property type="entry name" value="HATPase_C_sf"/>
</dbReference>
<evidence type="ECO:0000256" key="1">
    <source>
        <dbReference type="ARBA" id="ARBA00000085"/>
    </source>
</evidence>
<dbReference type="Gene3D" id="3.30.565.10">
    <property type="entry name" value="Histidine kinase-like ATPase, C-terminal domain"/>
    <property type="match status" value="1"/>
</dbReference>
<dbReference type="AlphaFoldDB" id="A0A402DV08"/>
<feature type="transmembrane region" description="Helical" evidence="7">
    <location>
        <begin position="66"/>
        <end position="87"/>
    </location>
</feature>
<dbReference type="SUPFAM" id="SSF55874">
    <property type="entry name" value="ATPase domain of HSP90 chaperone/DNA topoisomerase II/histidine kinase"/>
    <property type="match status" value="1"/>
</dbReference>
<evidence type="ECO:0000313" key="8">
    <source>
        <dbReference type="EMBL" id="GCE77957.1"/>
    </source>
</evidence>
<comment type="catalytic activity">
    <reaction evidence="1">
        <text>ATP + protein L-histidine = ADP + protein N-phospho-L-histidine.</text>
        <dbReference type="EC" id="2.7.13.3"/>
    </reaction>
</comment>
<evidence type="ECO:0000313" key="9">
    <source>
        <dbReference type="Proteomes" id="UP000289954"/>
    </source>
</evidence>
<dbReference type="GO" id="GO:0004673">
    <property type="term" value="F:protein histidine kinase activity"/>
    <property type="evidence" value="ECO:0007669"/>
    <property type="project" value="UniProtKB-EC"/>
</dbReference>
<dbReference type="RefSeq" id="WP_130782586.1">
    <property type="nucleotide sequence ID" value="NZ_BIMR01000280.1"/>
</dbReference>
<dbReference type="PANTHER" id="PTHR24421:SF10">
    <property type="entry name" value="NITRATE_NITRITE SENSOR PROTEIN NARQ"/>
    <property type="match status" value="1"/>
</dbReference>
<dbReference type="Proteomes" id="UP000289954">
    <property type="component" value="Unassembled WGS sequence"/>
</dbReference>
<dbReference type="CDD" id="cd16917">
    <property type="entry name" value="HATPase_UhpB-NarQ-NarX-like"/>
    <property type="match status" value="1"/>
</dbReference>
<accession>A0A402DV08</accession>
<proteinExistence type="predicted"/>
<comment type="caution">
    <text evidence="8">The sequence shown here is derived from an EMBL/GenBank/DDBJ whole genome shotgun (WGS) entry which is preliminary data.</text>
</comment>
<name>A0A402DV08_9CELL</name>
<feature type="transmembrane region" description="Helical" evidence="7">
    <location>
        <begin position="99"/>
        <end position="123"/>
    </location>
</feature>
<dbReference type="EC" id="2.7.13.3" evidence="2"/>
<gene>
    <name evidence="8" type="ORF">CBZ_30130</name>
</gene>
<dbReference type="OrthoDB" id="3573097at2"/>
<keyword evidence="7" id="KW-1133">Transmembrane helix</keyword>
<keyword evidence="5" id="KW-0902">Two-component regulatory system</keyword>
<keyword evidence="3" id="KW-0808">Transferase</keyword>
<dbReference type="EMBL" id="BIMR01000280">
    <property type="protein sequence ID" value="GCE77957.1"/>
    <property type="molecule type" value="Genomic_DNA"/>
</dbReference>
<feature type="transmembrane region" description="Helical" evidence="7">
    <location>
        <begin position="135"/>
        <end position="154"/>
    </location>
</feature>
<organism evidence="8 9">
    <name type="scientific">Cellulomonas biazotea</name>
    <dbReference type="NCBI Taxonomy" id="1709"/>
    <lineage>
        <taxon>Bacteria</taxon>
        <taxon>Bacillati</taxon>
        <taxon>Actinomycetota</taxon>
        <taxon>Actinomycetes</taxon>
        <taxon>Micrococcales</taxon>
        <taxon>Cellulomonadaceae</taxon>
        <taxon>Cellulomonas</taxon>
    </lineage>
</organism>
<dbReference type="InterPro" id="IPR050482">
    <property type="entry name" value="Sensor_HK_TwoCompSys"/>
</dbReference>
<evidence type="ECO:0000256" key="3">
    <source>
        <dbReference type="ARBA" id="ARBA00022679"/>
    </source>
</evidence>